<dbReference type="RefSeq" id="WP_174624616.1">
    <property type="nucleotide sequence ID" value="NZ_CADCXN010000019.1"/>
</dbReference>
<reference evidence="3 4" key="1">
    <citation type="submission" date="2020-02" db="EMBL/GenBank/DDBJ databases">
        <authorList>
            <person name="Hogendoorn C."/>
        </authorList>
    </citation>
    <scope>NUCLEOTIDE SEQUENCE [LARGE SCALE GENOMIC DNA]</scope>
    <source>
        <strain evidence="3">METHB21</strain>
    </source>
</reference>
<evidence type="ECO:0008006" key="5">
    <source>
        <dbReference type="Google" id="ProtNLM"/>
    </source>
</evidence>
<dbReference type="PROSITE" id="PS51257">
    <property type="entry name" value="PROKAR_LIPOPROTEIN"/>
    <property type="match status" value="1"/>
</dbReference>
<evidence type="ECO:0000256" key="2">
    <source>
        <dbReference type="SAM" id="SignalP"/>
    </source>
</evidence>
<protein>
    <recommendedName>
        <fullName evidence="5">PEGA domain-containing protein</fullName>
    </recommendedName>
</protein>
<dbReference type="Proteomes" id="UP000494216">
    <property type="component" value="Unassembled WGS sequence"/>
</dbReference>
<feature type="chain" id="PRO_5035806019" description="PEGA domain-containing protein" evidence="2">
    <location>
        <begin position="22"/>
        <end position="166"/>
    </location>
</feature>
<accession>A0A8S0WYL5</accession>
<dbReference type="EMBL" id="CADCXN010000019">
    <property type="protein sequence ID" value="CAA9889623.1"/>
    <property type="molecule type" value="Genomic_DNA"/>
</dbReference>
<dbReference type="AlphaFoldDB" id="A0A8S0WYL5"/>
<evidence type="ECO:0000313" key="4">
    <source>
        <dbReference type="Proteomes" id="UP000494216"/>
    </source>
</evidence>
<keyword evidence="2" id="KW-0732">Signal</keyword>
<proteinExistence type="predicted"/>
<comment type="caution">
    <text evidence="3">The sequence shown here is derived from an EMBL/GenBank/DDBJ whole genome shotgun (WGS) entry which is preliminary data.</text>
</comment>
<feature type="transmembrane region" description="Helical" evidence="1">
    <location>
        <begin position="97"/>
        <end position="114"/>
    </location>
</feature>
<feature type="signal peptide" evidence="2">
    <location>
        <begin position="1"/>
        <end position="21"/>
    </location>
</feature>
<keyword evidence="1" id="KW-1133">Transmembrane helix</keyword>
<gene>
    <name evidence="3" type="ORF">METHB2_1150006</name>
</gene>
<name>A0A8S0WYL5_9GAMM</name>
<evidence type="ECO:0000256" key="1">
    <source>
        <dbReference type="SAM" id="Phobius"/>
    </source>
</evidence>
<sequence length="166" mass="17732">MKINKGIIALVVGTTVMSGCASIVSQSNWPVAIKSTPEASAFTITNQKGEKIHTGTTPATVNLPSGAGFFDGETYTLHFTKDGFQEKTATLDTRLNGWYFGNLIFGGIIGILIIDPATGAMFKLPETFSADLTAQFSSIGPSSTEFKIISLNNVPQELRSQLILVK</sequence>
<keyword evidence="4" id="KW-1185">Reference proteome</keyword>
<keyword evidence="1" id="KW-0812">Transmembrane</keyword>
<organism evidence="3 4">
    <name type="scientific">Candidatus Methylobacter favarea</name>
    <dbReference type="NCBI Taxonomy" id="2707345"/>
    <lineage>
        <taxon>Bacteria</taxon>
        <taxon>Pseudomonadati</taxon>
        <taxon>Pseudomonadota</taxon>
        <taxon>Gammaproteobacteria</taxon>
        <taxon>Methylococcales</taxon>
        <taxon>Methylococcaceae</taxon>
        <taxon>Methylobacter</taxon>
    </lineage>
</organism>
<keyword evidence="1" id="KW-0472">Membrane</keyword>
<evidence type="ECO:0000313" key="3">
    <source>
        <dbReference type="EMBL" id="CAA9889623.1"/>
    </source>
</evidence>